<proteinExistence type="inferred from homology"/>
<dbReference type="CDD" id="cd01398">
    <property type="entry name" value="RPI_A"/>
    <property type="match status" value="1"/>
</dbReference>
<organism evidence="7 8">
    <name type="scientific">Brachionus plicatilis</name>
    <name type="common">Marine rotifer</name>
    <name type="synonym">Brachionus muelleri</name>
    <dbReference type="NCBI Taxonomy" id="10195"/>
    <lineage>
        <taxon>Eukaryota</taxon>
        <taxon>Metazoa</taxon>
        <taxon>Spiralia</taxon>
        <taxon>Gnathifera</taxon>
        <taxon>Rotifera</taxon>
        <taxon>Eurotatoria</taxon>
        <taxon>Monogononta</taxon>
        <taxon>Pseudotrocha</taxon>
        <taxon>Ploima</taxon>
        <taxon>Brachionidae</taxon>
        <taxon>Brachionus</taxon>
    </lineage>
</organism>
<reference evidence="7 8" key="1">
    <citation type="journal article" date="2018" name="Sci. Rep.">
        <title>Genomic signatures of local adaptation to the degree of environmental predictability in rotifers.</title>
        <authorList>
            <person name="Franch-Gras L."/>
            <person name="Hahn C."/>
            <person name="Garcia-Roger E.M."/>
            <person name="Carmona M.J."/>
            <person name="Serra M."/>
            <person name="Gomez A."/>
        </authorList>
    </citation>
    <scope>NUCLEOTIDE SEQUENCE [LARGE SCALE GENOMIC DNA]</scope>
    <source>
        <strain evidence="7">HYR1</strain>
    </source>
</reference>
<dbReference type="OrthoDB" id="1555531at2759"/>
<dbReference type="Gene3D" id="3.30.70.260">
    <property type="match status" value="1"/>
</dbReference>
<dbReference type="EMBL" id="REGN01005252">
    <property type="protein sequence ID" value="RNA14132.1"/>
    <property type="molecule type" value="Genomic_DNA"/>
</dbReference>
<comment type="similarity">
    <text evidence="3">Belongs to the ribose 5-phosphate isomerase family.</text>
</comment>
<dbReference type="STRING" id="10195.A0A3M7QS29"/>
<dbReference type="Gene3D" id="3.40.50.1360">
    <property type="match status" value="1"/>
</dbReference>
<dbReference type="PANTHER" id="PTHR11934">
    <property type="entry name" value="RIBOSE-5-PHOSPHATE ISOMERASE"/>
    <property type="match status" value="1"/>
</dbReference>
<dbReference type="NCBIfam" id="TIGR00021">
    <property type="entry name" value="rpiA"/>
    <property type="match status" value="1"/>
</dbReference>
<dbReference type="GO" id="GO:0005737">
    <property type="term" value="C:cytoplasm"/>
    <property type="evidence" value="ECO:0007669"/>
    <property type="project" value="TreeGrafter"/>
</dbReference>
<evidence type="ECO:0000256" key="5">
    <source>
        <dbReference type="ARBA" id="ARBA00023235"/>
    </source>
</evidence>
<dbReference type="Pfam" id="PF06026">
    <property type="entry name" value="Rib_5-P_isom_A"/>
    <property type="match status" value="1"/>
</dbReference>
<dbReference type="UniPathway" id="UPA00115">
    <property type="reaction ID" value="UER00412"/>
</dbReference>
<dbReference type="Proteomes" id="UP000276133">
    <property type="component" value="Unassembled WGS sequence"/>
</dbReference>
<evidence type="ECO:0000256" key="4">
    <source>
        <dbReference type="ARBA" id="ARBA00011959"/>
    </source>
</evidence>
<dbReference type="GO" id="GO:0004751">
    <property type="term" value="F:ribose-5-phosphate isomerase activity"/>
    <property type="evidence" value="ECO:0007669"/>
    <property type="project" value="UniProtKB-EC"/>
</dbReference>
<keyword evidence="8" id="KW-1185">Reference proteome</keyword>
<comment type="pathway">
    <text evidence="2">Carbohydrate degradation; pentose phosphate pathway; D-ribose 5-phosphate from D-ribulose 5-phosphate (non-oxidative stage): step 1/1.</text>
</comment>
<comment type="caution">
    <text evidence="7">The sequence shown here is derived from an EMBL/GenBank/DDBJ whole genome shotgun (WGS) entry which is preliminary data.</text>
</comment>
<evidence type="ECO:0000256" key="6">
    <source>
        <dbReference type="ARBA" id="ARBA00029734"/>
    </source>
</evidence>
<name>A0A3M7QS29_BRAPC</name>
<dbReference type="FunFam" id="3.30.70.260:FF:000018">
    <property type="entry name" value="Ribose-5-phosphate isomerase A"/>
    <property type="match status" value="1"/>
</dbReference>
<accession>A0A3M7QS29</accession>
<evidence type="ECO:0000256" key="2">
    <source>
        <dbReference type="ARBA" id="ARBA00004988"/>
    </source>
</evidence>
<evidence type="ECO:0000313" key="8">
    <source>
        <dbReference type="Proteomes" id="UP000276133"/>
    </source>
</evidence>
<dbReference type="PANTHER" id="PTHR11934:SF0">
    <property type="entry name" value="RIBOSE-5-PHOSPHATE ISOMERASE"/>
    <property type="match status" value="1"/>
</dbReference>
<gene>
    <name evidence="7" type="ORF">BpHYR1_010078</name>
</gene>
<protein>
    <recommendedName>
        <fullName evidence="4">ribose-5-phosphate isomerase</fullName>
        <ecNumber evidence="4">5.3.1.6</ecNumber>
    </recommendedName>
    <alternativeName>
        <fullName evidence="6">Phosphoriboisomerase</fullName>
    </alternativeName>
</protein>
<dbReference type="SUPFAM" id="SSF100950">
    <property type="entry name" value="NagB/RpiA/CoA transferase-like"/>
    <property type="match status" value="1"/>
</dbReference>
<evidence type="ECO:0000256" key="1">
    <source>
        <dbReference type="ARBA" id="ARBA00001713"/>
    </source>
</evidence>
<dbReference type="NCBIfam" id="NF001924">
    <property type="entry name" value="PRK00702.1"/>
    <property type="match status" value="1"/>
</dbReference>
<dbReference type="HAMAP" id="MF_00170">
    <property type="entry name" value="Rib_5P_isom_A"/>
    <property type="match status" value="1"/>
</dbReference>
<dbReference type="GO" id="GO:0009052">
    <property type="term" value="P:pentose-phosphate shunt, non-oxidative branch"/>
    <property type="evidence" value="ECO:0007669"/>
    <property type="project" value="InterPro"/>
</dbReference>
<dbReference type="SUPFAM" id="SSF75445">
    <property type="entry name" value="D-ribose-5-phosphate isomerase (RpiA), lid domain"/>
    <property type="match status" value="1"/>
</dbReference>
<dbReference type="InterPro" id="IPR020672">
    <property type="entry name" value="Ribose5P_isomerase_typA_subgr"/>
</dbReference>
<dbReference type="InterPro" id="IPR004788">
    <property type="entry name" value="Ribose5P_isomerase_type_A"/>
</dbReference>
<dbReference type="EC" id="5.3.1.6" evidence="4"/>
<keyword evidence="5 7" id="KW-0413">Isomerase</keyword>
<comment type="catalytic activity">
    <reaction evidence="1">
        <text>aldehydo-D-ribose 5-phosphate = D-ribulose 5-phosphate</text>
        <dbReference type="Rhea" id="RHEA:14657"/>
        <dbReference type="ChEBI" id="CHEBI:58121"/>
        <dbReference type="ChEBI" id="CHEBI:58273"/>
        <dbReference type="EC" id="5.3.1.6"/>
    </reaction>
</comment>
<dbReference type="AlphaFoldDB" id="A0A3M7QS29"/>
<evidence type="ECO:0000313" key="7">
    <source>
        <dbReference type="EMBL" id="RNA14132.1"/>
    </source>
</evidence>
<dbReference type="GO" id="GO:0006014">
    <property type="term" value="P:D-ribose metabolic process"/>
    <property type="evidence" value="ECO:0007669"/>
    <property type="project" value="TreeGrafter"/>
</dbReference>
<dbReference type="InterPro" id="IPR037171">
    <property type="entry name" value="NagB/RpiA_transferase-like"/>
</dbReference>
<evidence type="ECO:0000256" key="3">
    <source>
        <dbReference type="ARBA" id="ARBA00008088"/>
    </source>
</evidence>
<sequence>MIFFLSKFVKLFSNIELKIISKNSQKYLSDKMSSQTSDFNLIEKGKQNSAQRAVDENIDHTTKIIGIGSGSTIVYAVERLAQRVNQENLDIYCIPSSFQAKQLLTKYNLKIADLETFTSVMIGIIDVTIDGADEVDKDLTCIKGGGGCHLQEKLIAFCAKKFIVIADFRKNSTKLGQNWSKGIPIEVLPSAYRLVQDRIQKLYEGSAVLREFSGPGRGKAGPVITDNGNFILDWIFNSNEDNDWKSINQEIKLIPGVIETGLFIGLAKMAYFGNSDGTVTKISSE</sequence>
<dbReference type="FunFam" id="3.40.50.1360:FF:000001">
    <property type="entry name" value="Ribose-5-phosphate isomerase A"/>
    <property type="match status" value="1"/>
</dbReference>